<gene>
    <name evidence="2" type="ORF">A1507_16485</name>
</gene>
<dbReference type="GO" id="GO:0016779">
    <property type="term" value="F:nucleotidyltransferase activity"/>
    <property type="evidence" value="ECO:0007669"/>
    <property type="project" value="InterPro"/>
</dbReference>
<dbReference type="InterPro" id="IPR043519">
    <property type="entry name" value="NT_sf"/>
</dbReference>
<evidence type="ECO:0000313" key="2">
    <source>
        <dbReference type="EMBL" id="OAI13881.1"/>
    </source>
</evidence>
<evidence type="ECO:0000259" key="1">
    <source>
        <dbReference type="Pfam" id="PF01909"/>
    </source>
</evidence>
<evidence type="ECO:0000313" key="3">
    <source>
        <dbReference type="Proteomes" id="UP000077857"/>
    </source>
</evidence>
<proteinExistence type="predicted"/>
<protein>
    <recommendedName>
        <fullName evidence="1">Polymerase nucleotidyl transferase domain-containing protein</fullName>
    </recommendedName>
</protein>
<dbReference type="InterPro" id="IPR002934">
    <property type="entry name" value="Polymerase_NTP_transf_dom"/>
</dbReference>
<sequence>MRLTIEQRRLILETVNRVAGEGVDVYLFGSRLDDGAKGGDVDLFLEAERPVSFLQRAQLKWRLEAMLGLPVDLVCKTGGNDASPFQAIAKSRAVKLGNC</sequence>
<dbReference type="AlphaFoldDB" id="A0A177N7M8"/>
<dbReference type="RefSeq" id="WP_064041317.1">
    <property type="nucleotide sequence ID" value="NZ_CP133985.1"/>
</dbReference>
<name>A0A177N7M8_9GAMM</name>
<dbReference type="Gene3D" id="3.30.460.10">
    <property type="entry name" value="Beta Polymerase, domain 2"/>
    <property type="match status" value="1"/>
</dbReference>
<organism evidence="2 3">
    <name type="scientific">Methylomonas koyamae</name>
    <dbReference type="NCBI Taxonomy" id="702114"/>
    <lineage>
        <taxon>Bacteria</taxon>
        <taxon>Pseudomonadati</taxon>
        <taxon>Pseudomonadota</taxon>
        <taxon>Gammaproteobacteria</taxon>
        <taxon>Methylococcales</taxon>
        <taxon>Methylococcaceae</taxon>
        <taxon>Methylomonas</taxon>
    </lineage>
</organism>
<dbReference type="EMBL" id="LUUJ01000095">
    <property type="protein sequence ID" value="OAI13881.1"/>
    <property type="molecule type" value="Genomic_DNA"/>
</dbReference>
<comment type="caution">
    <text evidence="2">The sequence shown here is derived from an EMBL/GenBank/DDBJ whole genome shotgun (WGS) entry which is preliminary data.</text>
</comment>
<feature type="domain" description="Polymerase nucleotidyl transferase" evidence="1">
    <location>
        <begin position="12"/>
        <end position="77"/>
    </location>
</feature>
<reference evidence="2 3" key="1">
    <citation type="submission" date="2016-03" db="EMBL/GenBank/DDBJ databases">
        <authorList>
            <person name="Ploux O."/>
        </authorList>
    </citation>
    <scope>NUCLEOTIDE SEQUENCE [LARGE SCALE GENOMIC DNA]</scope>
    <source>
        <strain evidence="2 3">R-45378</strain>
    </source>
</reference>
<accession>A0A177N7M8</accession>
<dbReference type="Proteomes" id="UP000077857">
    <property type="component" value="Unassembled WGS sequence"/>
</dbReference>
<dbReference type="CDD" id="cd05403">
    <property type="entry name" value="NT_KNTase_like"/>
    <property type="match status" value="1"/>
</dbReference>
<dbReference type="OrthoDB" id="14556at2"/>
<dbReference type="SUPFAM" id="SSF81301">
    <property type="entry name" value="Nucleotidyltransferase"/>
    <property type="match status" value="1"/>
</dbReference>
<dbReference type="Pfam" id="PF01909">
    <property type="entry name" value="NTP_transf_2"/>
    <property type="match status" value="1"/>
</dbReference>